<evidence type="ECO:0008006" key="4">
    <source>
        <dbReference type="Google" id="ProtNLM"/>
    </source>
</evidence>
<evidence type="ECO:0000313" key="3">
    <source>
        <dbReference type="Proteomes" id="UP001202717"/>
    </source>
</evidence>
<keyword evidence="3" id="KW-1185">Reference proteome</keyword>
<feature type="chain" id="PRO_5045740599" description="YtkA-like domain-containing protein" evidence="1">
    <location>
        <begin position="25"/>
        <end position="285"/>
    </location>
</feature>
<accession>A0ABY7RUN7</accession>
<dbReference type="EMBL" id="CP116221">
    <property type="protein sequence ID" value="WCO00678.1"/>
    <property type="molecule type" value="Genomic_DNA"/>
</dbReference>
<dbReference type="RefSeq" id="WP_249996152.1">
    <property type="nucleotide sequence ID" value="NZ_CP116221.1"/>
</dbReference>
<sequence>MNSLKYMFLSVLFLSVLTTSCSNDDDNDEPKITNEVEGLFKIQDITNATHTVELFNKEGDFYTGYNAVSMRLKDNATDSYIEDASFSWMPMMQMPMMEHSCPRSTIAKASGKNTVFEGYIIYQMTNTDGSGWSITVNYTIDGVDYTASDAISVWQNDNQNVTSFMGSDDNRYIISMIKPNNPIIGINDLMVGVYKMESMMSFPVVENFSIALDPRMPGMGNHSSPNNTDLSYSMSDDMYHGNLSLTMTGYWVLNLKLMNTNDDVLKGEDVTEENTQSSLYLELEF</sequence>
<dbReference type="Proteomes" id="UP001202717">
    <property type="component" value="Chromosome"/>
</dbReference>
<name>A0ABY7RUN7_9FLAO</name>
<keyword evidence="1" id="KW-0732">Signal</keyword>
<protein>
    <recommendedName>
        <fullName evidence="4">YtkA-like domain-containing protein</fullName>
    </recommendedName>
</protein>
<proteinExistence type="predicted"/>
<evidence type="ECO:0000256" key="1">
    <source>
        <dbReference type="SAM" id="SignalP"/>
    </source>
</evidence>
<feature type="signal peptide" evidence="1">
    <location>
        <begin position="1"/>
        <end position="24"/>
    </location>
</feature>
<reference evidence="2 3" key="1">
    <citation type="submission" date="2023-01" db="EMBL/GenBank/DDBJ databases">
        <title>Psychroserpens ponticola sp. nov., isolated from seawater.</title>
        <authorList>
            <person name="Kristyanto S."/>
            <person name="Jung J."/>
            <person name="Kim J.M."/>
            <person name="Jeon C.O."/>
        </authorList>
    </citation>
    <scope>NUCLEOTIDE SEQUENCE [LARGE SCALE GENOMIC DNA]</scope>
    <source>
        <strain evidence="2 3">MSW6</strain>
    </source>
</reference>
<dbReference type="PROSITE" id="PS51257">
    <property type="entry name" value="PROKAR_LIPOPROTEIN"/>
    <property type="match status" value="1"/>
</dbReference>
<gene>
    <name evidence="2" type="ORF">MUN68_011430</name>
</gene>
<organism evidence="2 3">
    <name type="scientific">Psychroserpens ponticola</name>
    <dbReference type="NCBI Taxonomy" id="2932268"/>
    <lineage>
        <taxon>Bacteria</taxon>
        <taxon>Pseudomonadati</taxon>
        <taxon>Bacteroidota</taxon>
        <taxon>Flavobacteriia</taxon>
        <taxon>Flavobacteriales</taxon>
        <taxon>Flavobacteriaceae</taxon>
        <taxon>Psychroserpens</taxon>
    </lineage>
</organism>
<evidence type="ECO:0000313" key="2">
    <source>
        <dbReference type="EMBL" id="WCO00678.1"/>
    </source>
</evidence>